<dbReference type="FunFam" id="3.30.2160.10:FF:000001">
    <property type="entry name" value="E3 ubiquitin-protein ligase NEDD4-like"/>
    <property type="match status" value="1"/>
</dbReference>
<dbReference type="EC" id="2.3.2.26" evidence="3"/>
<dbReference type="PhylomeDB" id="B3RPH2"/>
<feature type="domain" description="WW" evidence="10">
    <location>
        <begin position="252"/>
        <end position="285"/>
    </location>
</feature>
<dbReference type="InterPro" id="IPR035983">
    <property type="entry name" value="Hect_E3_ubiquitin_ligase"/>
</dbReference>
<sequence length="684" mass="78001">MQPGIVLGAKHLAKKEFFRLPDPFARIAVDGSGQCHSTDIIKHTLDPKWNQNYDLSISKHDSITITVWNHRKIHKRQGAGFLGCVKIVANAINQLKDTGYQRLALGKSNQRDDCTVKGEIVVSLRSRDRVLSSPGIPQYSIQNSNLFRGRSSANPNKHYSGTSSPSNQHAPYNGNCAVSNTIPNSNHSSRGLQKPGEENAIRLSVQQVPTSERYDLRNRHQDRNQIHQPTIADSLLRTGPLRNSHDLAGNLGELPPGWEMRHNPNGRIYFIDHNTRRTQAIDPRIAIKSDQTEERGSLHPKIDLVQKWRNLKSDLSTLQPQVGFTKIEVTRSDVFEASYNQIMKMRPKDLKKRLTVKFKGEEGLDYGGVAREWLHLLSHEMLNPSYGLFTFSDDDMCCLQINQDSSINTNHLSYFHFVGRVMGMGVFHGHHIDGTFPTPFYKQLLNKACTIEDLESVDPGFYRSLCWLLNNDITDDLEQNFCVEHQSFGEIVEYDLKPNGSAIRVTNDNKYEYAELLVNWKLTHGIDEQLQALKKGFYEIVPTYLLKNFHEKELELIIGGLKKIDIQDWKANTRLKHCTPSTDVVKWFWQIVDSYCEEERMRLLQFVTGSSRVPLQGFEALQGSLRDATGSRLFTINVVDINTDCLPKAHTCFNRLDFPPYENYDKMLQKLTCAIEETCGFAVE</sequence>
<evidence type="ECO:0000313" key="12">
    <source>
        <dbReference type="EMBL" id="EDV27636.1"/>
    </source>
</evidence>
<feature type="compositionally biased region" description="Polar residues" evidence="8">
    <location>
        <begin position="141"/>
        <end position="191"/>
    </location>
</feature>
<dbReference type="InterPro" id="IPR035892">
    <property type="entry name" value="C2_domain_sf"/>
</dbReference>
<dbReference type="InterPro" id="IPR050409">
    <property type="entry name" value="E3_ubiq-protein_ligase"/>
</dbReference>
<evidence type="ECO:0000256" key="1">
    <source>
        <dbReference type="ARBA" id="ARBA00000885"/>
    </source>
</evidence>
<dbReference type="InterPro" id="IPR024928">
    <property type="entry name" value="E3_ub_ligase_SMURF1"/>
</dbReference>
<dbReference type="Pfam" id="PF00632">
    <property type="entry name" value="HECT"/>
    <property type="match status" value="1"/>
</dbReference>
<dbReference type="CDD" id="cd00078">
    <property type="entry name" value="HECTc"/>
    <property type="match status" value="1"/>
</dbReference>
<dbReference type="GO" id="GO:0005737">
    <property type="term" value="C:cytoplasm"/>
    <property type="evidence" value="ECO:0000318"/>
    <property type="project" value="GO_Central"/>
</dbReference>
<dbReference type="UniPathway" id="UPA00143"/>
<evidence type="ECO:0000256" key="4">
    <source>
        <dbReference type="ARBA" id="ARBA00022679"/>
    </source>
</evidence>
<dbReference type="PANTHER" id="PTHR11254:SF395">
    <property type="entry name" value="E3 UBIQUITIN-PROTEIN LIGASE SMURF1"/>
    <property type="match status" value="1"/>
</dbReference>
<evidence type="ECO:0000256" key="7">
    <source>
        <dbReference type="PROSITE-ProRule" id="PRU00104"/>
    </source>
</evidence>
<dbReference type="SUPFAM" id="SSF51045">
    <property type="entry name" value="WW domain"/>
    <property type="match status" value="1"/>
</dbReference>
<evidence type="ECO:0000256" key="8">
    <source>
        <dbReference type="SAM" id="MobiDB-lite"/>
    </source>
</evidence>
<evidence type="ECO:0000313" key="13">
    <source>
        <dbReference type="Proteomes" id="UP000009022"/>
    </source>
</evidence>
<dbReference type="eggNOG" id="KOG0940">
    <property type="taxonomic scope" value="Eukaryota"/>
</dbReference>
<dbReference type="EMBL" id="DS985242">
    <property type="protein sequence ID" value="EDV27636.1"/>
    <property type="molecule type" value="Genomic_DNA"/>
</dbReference>
<dbReference type="CDD" id="cd00201">
    <property type="entry name" value="WW"/>
    <property type="match status" value="1"/>
</dbReference>
<feature type="domain" description="HECT" evidence="11">
    <location>
        <begin position="346"/>
        <end position="684"/>
    </location>
</feature>
<dbReference type="GO" id="GO:0016567">
    <property type="term" value="P:protein ubiquitination"/>
    <property type="evidence" value="ECO:0007669"/>
    <property type="project" value="UniProtKB-UniPathway"/>
</dbReference>
<evidence type="ECO:0000256" key="6">
    <source>
        <dbReference type="PIRSR" id="PIRSR001569-1"/>
    </source>
</evidence>
<dbReference type="GO" id="GO:0030514">
    <property type="term" value="P:negative regulation of BMP signaling pathway"/>
    <property type="evidence" value="ECO:0000318"/>
    <property type="project" value="GO_Central"/>
</dbReference>
<evidence type="ECO:0000256" key="5">
    <source>
        <dbReference type="ARBA" id="ARBA00022786"/>
    </source>
</evidence>
<dbReference type="CTD" id="6751237"/>
<dbReference type="OMA" id="CAVENTC"/>
<dbReference type="AlphaFoldDB" id="B3RPH2"/>
<dbReference type="SMART" id="SM00456">
    <property type="entry name" value="WW"/>
    <property type="match status" value="1"/>
</dbReference>
<feature type="active site" description="Glycyl thioester intermediate" evidence="6 7">
    <location>
        <position position="652"/>
    </location>
</feature>
<dbReference type="Pfam" id="PF00168">
    <property type="entry name" value="C2"/>
    <property type="match status" value="1"/>
</dbReference>
<dbReference type="KEGG" id="tad:TRIADDRAFT_21320"/>
<dbReference type="FunFam" id="3.90.1750.10:FF:000079">
    <property type="entry name" value="E3 ubiquitin-protein ligase"/>
    <property type="match status" value="1"/>
</dbReference>
<dbReference type="FunFam" id="2.60.40.150:FF:000024">
    <property type="entry name" value="E3 ubiquitin-protein ligase"/>
    <property type="match status" value="1"/>
</dbReference>
<accession>B3RPH2</accession>
<dbReference type="InterPro" id="IPR036020">
    <property type="entry name" value="WW_dom_sf"/>
</dbReference>
<keyword evidence="5 7" id="KW-0833">Ubl conjugation pathway</keyword>
<organism evidence="12 13">
    <name type="scientific">Trichoplax adhaerens</name>
    <name type="common">Trichoplax reptans</name>
    <dbReference type="NCBI Taxonomy" id="10228"/>
    <lineage>
        <taxon>Eukaryota</taxon>
        <taxon>Metazoa</taxon>
        <taxon>Placozoa</taxon>
        <taxon>Uniplacotomia</taxon>
        <taxon>Trichoplacea</taxon>
        <taxon>Trichoplacidae</taxon>
        <taxon>Trichoplax</taxon>
    </lineage>
</organism>
<feature type="domain" description="C2" evidence="9">
    <location>
        <begin position="1"/>
        <end position="105"/>
    </location>
</feature>
<dbReference type="STRING" id="10228.B3RPH2"/>
<dbReference type="InterPro" id="IPR001202">
    <property type="entry name" value="WW_dom"/>
</dbReference>
<protein>
    <recommendedName>
        <fullName evidence="3">HECT-type E3 ubiquitin transferase</fullName>
        <ecNumber evidence="3">2.3.2.26</ecNumber>
    </recommendedName>
</protein>
<dbReference type="SMART" id="SM00119">
    <property type="entry name" value="HECTc"/>
    <property type="match status" value="1"/>
</dbReference>
<keyword evidence="4" id="KW-0808">Transferase</keyword>
<feature type="compositionally biased region" description="Basic and acidic residues" evidence="8">
    <location>
        <begin position="212"/>
        <end position="224"/>
    </location>
</feature>
<evidence type="ECO:0000259" key="11">
    <source>
        <dbReference type="PROSITE" id="PS50237"/>
    </source>
</evidence>
<dbReference type="PANTHER" id="PTHR11254">
    <property type="entry name" value="HECT DOMAIN UBIQUITIN-PROTEIN LIGASE"/>
    <property type="match status" value="1"/>
</dbReference>
<dbReference type="HOGENOM" id="CLU_002173_1_1_1"/>
<proteinExistence type="predicted"/>
<evidence type="ECO:0000259" key="9">
    <source>
        <dbReference type="PROSITE" id="PS50004"/>
    </source>
</evidence>
<dbReference type="PROSITE" id="PS50004">
    <property type="entry name" value="C2"/>
    <property type="match status" value="1"/>
</dbReference>
<dbReference type="CDD" id="cd08382">
    <property type="entry name" value="C2_Smurf-like"/>
    <property type="match status" value="1"/>
</dbReference>
<dbReference type="SUPFAM" id="SSF49562">
    <property type="entry name" value="C2 domain (Calcium/lipid-binding domain, CaLB)"/>
    <property type="match status" value="1"/>
</dbReference>
<evidence type="ECO:0000259" key="10">
    <source>
        <dbReference type="PROSITE" id="PS50020"/>
    </source>
</evidence>
<dbReference type="PIRSF" id="PIRSF001569">
    <property type="entry name" value="E3_ub_ligase_SMURF1"/>
    <property type="match status" value="1"/>
</dbReference>
<dbReference type="FunCoup" id="B3RPH2">
    <property type="interactions" value="1749"/>
</dbReference>
<keyword evidence="13" id="KW-1185">Reference proteome</keyword>
<dbReference type="Proteomes" id="UP000009022">
    <property type="component" value="Unassembled WGS sequence"/>
</dbReference>
<dbReference type="RefSeq" id="XP_002109470.1">
    <property type="nucleotide sequence ID" value="XM_002109434.1"/>
</dbReference>
<dbReference type="PROSITE" id="PS50237">
    <property type="entry name" value="HECT"/>
    <property type="match status" value="1"/>
</dbReference>
<dbReference type="Pfam" id="PF00397">
    <property type="entry name" value="WW"/>
    <property type="match status" value="1"/>
</dbReference>
<dbReference type="Gene3D" id="3.30.2160.10">
    <property type="entry name" value="Hect, E3 ligase catalytic domain"/>
    <property type="match status" value="1"/>
</dbReference>
<name>B3RPH2_TRIAD</name>
<dbReference type="SUPFAM" id="SSF56204">
    <property type="entry name" value="Hect, E3 ligase catalytic domain"/>
    <property type="match status" value="1"/>
</dbReference>
<evidence type="ECO:0000256" key="2">
    <source>
        <dbReference type="ARBA" id="ARBA00004906"/>
    </source>
</evidence>
<dbReference type="Gene3D" id="2.60.40.150">
    <property type="entry name" value="C2 domain"/>
    <property type="match status" value="1"/>
</dbReference>
<dbReference type="Gene3D" id="3.90.1750.10">
    <property type="entry name" value="Hect, E3 ligase catalytic domains"/>
    <property type="match status" value="1"/>
</dbReference>
<gene>
    <name evidence="12" type="ORF">TRIADDRAFT_21320</name>
</gene>
<dbReference type="GO" id="GO:0043161">
    <property type="term" value="P:proteasome-mediated ubiquitin-dependent protein catabolic process"/>
    <property type="evidence" value="ECO:0000318"/>
    <property type="project" value="GO_Central"/>
</dbReference>
<reference evidence="12 13" key="1">
    <citation type="journal article" date="2008" name="Nature">
        <title>The Trichoplax genome and the nature of placozoans.</title>
        <authorList>
            <person name="Srivastava M."/>
            <person name="Begovic E."/>
            <person name="Chapman J."/>
            <person name="Putnam N.H."/>
            <person name="Hellsten U."/>
            <person name="Kawashima T."/>
            <person name="Kuo A."/>
            <person name="Mitros T."/>
            <person name="Salamov A."/>
            <person name="Carpenter M.L."/>
            <person name="Signorovitch A.Y."/>
            <person name="Moreno M.A."/>
            <person name="Kamm K."/>
            <person name="Grimwood J."/>
            <person name="Schmutz J."/>
            <person name="Shapiro H."/>
            <person name="Grigoriev I.V."/>
            <person name="Buss L.W."/>
            <person name="Schierwater B."/>
            <person name="Dellaporta S.L."/>
            <person name="Rokhsar D.S."/>
        </authorList>
    </citation>
    <scope>NUCLEOTIDE SEQUENCE [LARGE SCALE GENOMIC DNA]</scope>
    <source>
        <strain evidence="12 13">Grell-BS-1999</strain>
    </source>
</reference>
<dbReference type="PROSITE" id="PS50020">
    <property type="entry name" value="WW_DOMAIN_2"/>
    <property type="match status" value="1"/>
</dbReference>
<comment type="pathway">
    <text evidence="2">Protein modification; protein ubiquitination.</text>
</comment>
<dbReference type="SMART" id="SM00239">
    <property type="entry name" value="C2"/>
    <property type="match status" value="1"/>
</dbReference>
<dbReference type="InterPro" id="IPR000569">
    <property type="entry name" value="HECT_dom"/>
</dbReference>
<dbReference type="GeneID" id="6751237"/>
<evidence type="ECO:0000256" key="3">
    <source>
        <dbReference type="ARBA" id="ARBA00012485"/>
    </source>
</evidence>
<dbReference type="FunFam" id="3.30.2410.10:FF:000014">
    <property type="entry name" value="E3 ubiquitin-protein ligase SMURF1"/>
    <property type="match status" value="1"/>
</dbReference>
<comment type="catalytic activity">
    <reaction evidence="1">
        <text>S-ubiquitinyl-[E2 ubiquitin-conjugating enzyme]-L-cysteine + [acceptor protein]-L-lysine = [E2 ubiquitin-conjugating enzyme]-L-cysteine + N(6)-ubiquitinyl-[acceptor protein]-L-lysine.</text>
        <dbReference type="EC" id="2.3.2.26"/>
    </reaction>
</comment>
<dbReference type="InterPro" id="IPR000008">
    <property type="entry name" value="C2_dom"/>
</dbReference>
<dbReference type="GO" id="GO:0061630">
    <property type="term" value="F:ubiquitin protein ligase activity"/>
    <property type="evidence" value="ECO:0000318"/>
    <property type="project" value="GO_Central"/>
</dbReference>
<dbReference type="Gene3D" id="3.30.2410.10">
    <property type="entry name" value="Hect, E3 ligase catalytic domain"/>
    <property type="match status" value="1"/>
</dbReference>
<dbReference type="InParanoid" id="B3RPH2"/>
<dbReference type="OrthoDB" id="8068875at2759"/>
<feature type="region of interest" description="Disordered" evidence="8">
    <location>
        <begin position="141"/>
        <end position="224"/>
    </location>
</feature>